<dbReference type="EMBL" id="CP111022">
    <property type="protein sequence ID" value="WAR19406.1"/>
    <property type="molecule type" value="Genomic_DNA"/>
</dbReference>
<gene>
    <name evidence="8" type="ORF">MAR_001244</name>
</gene>
<evidence type="ECO:0000256" key="6">
    <source>
        <dbReference type="SAM" id="MobiDB-lite"/>
    </source>
</evidence>
<dbReference type="Pfam" id="PF25569">
    <property type="entry name" value="TPR_ZFYVE26"/>
    <property type="match status" value="1"/>
</dbReference>
<dbReference type="PANTHER" id="PTHR46591">
    <property type="entry name" value="ZINC FINGER FYVE DOMAIN-CONTAINING PROTEIN 26"/>
    <property type="match status" value="1"/>
</dbReference>
<dbReference type="InterPro" id="IPR057946">
    <property type="entry name" value="TPR_ZFYVE26"/>
</dbReference>
<dbReference type="Proteomes" id="UP001164746">
    <property type="component" value="Chromosome 11"/>
</dbReference>
<dbReference type="PROSITE" id="PS50178">
    <property type="entry name" value="ZF_FYVE"/>
    <property type="match status" value="1"/>
</dbReference>
<keyword evidence="4" id="KW-0862">Zinc</keyword>
<dbReference type="InterPro" id="IPR000306">
    <property type="entry name" value="Znf_FYVE"/>
</dbReference>
<evidence type="ECO:0000259" key="7">
    <source>
        <dbReference type="PROSITE" id="PS50178"/>
    </source>
</evidence>
<evidence type="ECO:0000256" key="4">
    <source>
        <dbReference type="ARBA" id="ARBA00022833"/>
    </source>
</evidence>
<feature type="domain" description="FYVE-type" evidence="7">
    <location>
        <begin position="2394"/>
        <end position="2451"/>
    </location>
</feature>
<evidence type="ECO:0000313" key="8">
    <source>
        <dbReference type="EMBL" id="WAR19406.1"/>
    </source>
</evidence>
<accession>A0ABY7FJH9</accession>
<dbReference type="InterPro" id="IPR013083">
    <property type="entry name" value="Znf_RING/FYVE/PHD"/>
</dbReference>
<keyword evidence="2" id="KW-0479">Metal-binding</keyword>
<sequence length="3124" mass="352081">MANSNKSEDQLLSNEGEHLFKHFCNNLYLGQWELAAATARLIHRLHPDQQIEAVLRDVTLQPFHRSVSTAFVSSPCHLSWLCLLETEKLTQGKHATKAITKDKELAEFHLLLLEVCPFIADIHLKEIYTYYKWLHSSITDSHPLTLSPGLLSFLQNLLSSQPVSTHNLIDSVCYKDSPLLTKNNKALQMVYVNAINSLLDTLTPADIDEDRKRNHAEKIYKIFSMFDFAVPLAQLPLRTMFTKLIEHADLEPDIISKSKIVSVLVGHTNVHLLEEFCRLDYELETNKAVETYQACAELTEEQRWMLHLMGIGDVSSRWKMLLIFTMKRKRHVLEVILETGLALIKCRMFSKLASFLEPSELQPLKPLLLLLGWPFCYSCDEGKELLETLWDDQTSSEHPAITLGCNKLAYQIDLIQWCMEKARPLMSEDSGKPQLQRAADLFRGLENHSVLYVLQNSTRLSSLDQQEVLTLLQKVPLLGQTDETEKKKVKSVRFEGSVAEPGKPSLEQMKDMAIYTGYCVLKGVMDTILFCADCADKRLTQPIQVHNRHKVTKQYLSESSSETDHSRTYSETSLSEDPDSFVQDKFKETSTNINVQNLYKNHVTAKFNQVKQYLARLQPLTLRVELLENIFSLLFLTHEDLQEMYQTSEYNSDEGDDNKSVRSASTGVVTPAVLSPLKHSSSTGKLPQVLVDNLPLKDLSAAYDVPYLDLSTSAEIKSSVDAKRPSIDMDKVGKALETLKTDIVRNRSRNSGDLDGRQSSISENISSISTSSSVNFDTVGYIANEYLVRDILALLKGCILDVSAAKYHIHGSKGDTRDRYKSANEAAAKMVPEVDPDIEDALCHLVKSSVTVETLQKRITQLERFTSEAHWRYQLVSDEHIPRMPGEILPEVVMATGGSSDEEVEIRGYGGGSKSRKKKISGTRRRSHGVIEVSVSSGTQVVTKKTEEVSRVTIARRPGVMKSPRLISLMLASPVTLLTMSIRKGQFTQTKQILKLFKLENRPEAVEFYFSQAFQKAFRSILGITGKETAPSGNLQSKSGSAPTKFSTLPNKSGLQAIANVAAAGLATASVTGVADEILKFSPIPQLPVIGKADDLPNNIAQIFKPENVPVMILMDLTFTAGKTWDVCNHLMSVTKSHLPKQEMIAESPIQTLEPKNVKTVPKQRVNKILTFREIFYKMQEILNLGVEDEIPSKEHILLAKTFQKSAQHFLCHATFSLKADKNKELATLRQNQSKYVLKVEEAFSHHKSKGQGHLSPESRTERLMSEVRERLGSQGSRSEKPVIHHSMKQLINFMEKDIPASGILALVTGANSSKATPRRNYLLSLYEHCKELAFLVEESEAIGKESRVAPKNYFEVLEEGPLRILGRMMFKKKMAPAKLEKVAAKLSLNLTHIIVYSCCVHVPSKRLPLLQVSPGPNIEITNGVEVHNAGNAETGISFPNAEQFLRQLLSKLIALMKDISHGCNAQGLFDKTCAQKMMKCTEFYDIIAQTCLLQSADLLQLDPAQRKCFYGNLQSLMSIHCFMHHFQMMEKMNGSTDKPGELQEYSDMTAPEQMIFLSTFSYRVGQLGIISLFDLKYQINRAGLPAPSEWGRALEHRLHPLDPCDPWMTLGPSPNSQLLFATTSCCASSPPVQVLEPSTVSDKFSLYLKEYLQACVTVDKGNRKVTIPELILWYRQDFITSIDQQEIAKETDGLIAFIATQLSGEKEQELNQLMSSEETKSKRESGFSIEVDVFPVQKAFMVAFEFSSILHAEKIKKVDEKIKSLDSEASDTELTYSLTPNTLEYIKSDCSLVATLVSLMCSDNIDESLDDAFDDSYFDVSGSMSSLESSLQQNLNLKRSRAASSMSSLDIRSYRYEKLSYEYPTLKRHLLNYIVPLVATEDPEILKGDDPILKMLTSDIIERYKTNILSLHESKNLRALLTDLFNELFKLRKWTEIIRIIDSIPVNLVRKQTSLTCLHDFVICCALHKICNVPNDQVPLKEENSKEVMTLLHRMKSPDRMAHEVLSVHEKLCIEHDLDLFTLCLSRRDMNNTMSTAMQTRYKQIKVYYRITECAKTLQMKLALKSSEIVSEEDKIAAEKRHKILEKFTNWKTVVEWTKNSPQEVLGLLVKAGDFKTAKTWSQLENLPPDIQMEIEESHILLLLNSTPPDTTQAFMILDKLRVDNLQACVSMCKKFVGVLNQQRDVVFIASYMLNQLASSLSKNELDSIRLVHIGSRMILCLPEAMHHDYSHLLSTPRYILEQLIMNMKPELASKAFNTVKKEFKLIFNPVMKFSTEQFNTLVALYAKKSLEFTVIQYVDGDKERSPSVLSTSSIDGDARRESPMLRHSPQPKHDLQHLKRRSIDLQGSTRLAASVPHGALVGSPSSRLQTLVGKEAFTMPTEPPPRDKWVPDSSASVCMCCGDERFSMFTRRHHCRRCGRVVCAGCSEQVTPIKGINARTCDDCFKEIVKTSEVIVDRRVLAGEFYPRVRRTSEDSQMSPAGHSVGRSVASTAIKEQAGSTNLADIVNHSHSAWKLQTDTEFNANLREDFYFEQKPLLSLTKWINPSGRYVVSTEEMYLLIPRKRQAPSTSLCISILNLHGNGRECGRLILGLCDDLSKFLKPIAPGVPNPEVDYSLIMSMMKYLLFHAKIKFTSHGDNGGMGRCDLYTGMVDLLGLLVVDNFRDLPSLEELTKVDSVRRLRDKLIADERLPLAMEVSMKCGLDPSGVWVAWGMMSLQSGDFTAAREKFSKCLKPIKDKNACVPLTKIQVLLANPGSIKSLISSPTSMFFEEASMDSKQFQECVFYLKTYGNFLGLVDFHRRHGYYMKAVQYILDHKCSVEVFIQGLLKPSLESGELGRLTDQMLLVDPSLEKWNPYMTASCRYFVRNKLHHDFLRAGMTCFTFFYQEGAQSYLDLAHRINYLFTAQQHMQAYMDPAHWGNVQHPLSTKQGTGKDKKAESASIEITKYFQECFTSARGDTLSGIASSIGASKIPTLFGSPQMRNDLAIMILLCGESMETSFPLAHRIIKEYKLGAVGIFTHIAREMAKAGNYDSMRGLLGCIMKTEYCTDDAKEAENIIKMLRKEENKINAYILCGKLRSAYLMAVKEGRTDDVKRILRAAKSMGQTAVVTICNKWLEQNKT</sequence>
<dbReference type="Gene3D" id="3.30.40.10">
    <property type="entry name" value="Zinc/RING finger domain, C3HC4 (zinc finger)"/>
    <property type="match status" value="1"/>
</dbReference>
<evidence type="ECO:0000256" key="2">
    <source>
        <dbReference type="ARBA" id="ARBA00022723"/>
    </source>
</evidence>
<reference evidence="8" key="1">
    <citation type="submission" date="2022-11" db="EMBL/GenBank/DDBJ databases">
        <title>Centuries of genome instability and evolution in soft-shell clam transmissible cancer (bioRxiv).</title>
        <authorList>
            <person name="Hart S.F.M."/>
            <person name="Yonemitsu M.A."/>
            <person name="Giersch R.M."/>
            <person name="Beal B.F."/>
            <person name="Arriagada G."/>
            <person name="Davis B.W."/>
            <person name="Ostrander E.A."/>
            <person name="Goff S.P."/>
            <person name="Metzger M.J."/>
        </authorList>
    </citation>
    <scope>NUCLEOTIDE SEQUENCE</scope>
    <source>
        <strain evidence="8">MELC-2E11</strain>
        <tissue evidence="8">Siphon/mantle</tissue>
    </source>
</reference>
<keyword evidence="9" id="KW-1185">Reference proteome</keyword>
<feature type="region of interest" description="Disordered" evidence="6">
    <location>
        <begin position="554"/>
        <end position="576"/>
    </location>
</feature>
<organism evidence="8 9">
    <name type="scientific">Mya arenaria</name>
    <name type="common">Soft-shell clam</name>
    <dbReference type="NCBI Taxonomy" id="6604"/>
    <lineage>
        <taxon>Eukaryota</taxon>
        <taxon>Metazoa</taxon>
        <taxon>Spiralia</taxon>
        <taxon>Lophotrochozoa</taxon>
        <taxon>Mollusca</taxon>
        <taxon>Bivalvia</taxon>
        <taxon>Autobranchia</taxon>
        <taxon>Heteroconchia</taxon>
        <taxon>Euheterodonta</taxon>
        <taxon>Imparidentia</taxon>
        <taxon>Neoheterodontei</taxon>
        <taxon>Myida</taxon>
        <taxon>Myoidea</taxon>
        <taxon>Myidae</taxon>
        <taxon>Mya</taxon>
    </lineage>
</organism>
<dbReference type="PANTHER" id="PTHR46591:SF1">
    <property type="entry name" value="ZINC FINGER FYVE DOMAIN-CONTAINING PROTEIN 26"/>
    <property type="match status" value="1"/>
</dbReference>
<dbReference type="Pfam" id="PF01363">
    <property type="entry name" value="FYVE"/>
    <property type="match status" value="1"/>
</dbReference>
<keyword evidence="1" id="KW-0597">Phosphoprotein</keyword>
<proteinExistence type="predicted"/>
<dbReference type="SUPFAM" id="SSF57903">
    <property type="entry name" value="FYVE/PHD zinc finger"/>
    <property type="match status" value="1"/>
</dbReference>
<dbReference type="SMART" id="SM00064">
    <property type="entry name" value="FYVE"/>
    <property type="match status" value="1"/>
</dbReference>
<dbReference type="InterPro" id="IPR011011">
    <property type="entry name" value="Znf_FYVE_PHD"/>
</dbReference>
<name>A0ABY7FJH9_MYAAR</name>
<dbReference type="InterPro" id="IPR017455">
    <property type="entry name" value="Znf_FYVE-rel"/>
</dbReference>
<keyword evidence="3 5" id="KW-0863">Zinc-finger</keyword>
<evidence type="ECO:0000256" key="5">
    <source>
        <dbReference type="PROSITE-ProRule" id="PRU00091"/>
    </source>
</evidence>
<evidence type="ECO:0000313" key="9">
    <source>
        <dbReference type="Proteomes" id="UP001164746"/>
    </source>
</evidence>
<feature type="region of interest" description="Disordered" evidence="6">
    <location>
        <begin position="2306"/>
        <end position="2338"/>
    </location>
</feature>
<dbReference type="InterPro" id="IPR028730">
    <property type="entry name" value="ZFYVE26"/>
</dbReference>
<evidence type="ECO:0000256" key="1">
    <source>
        <dbReference type="ARBA" id="ARBA00022553"/>
    </source>
</evidence>
<evidence type="ECO:0000256" key="3">
    <source>
        <dbReference type="ARBA" id="ARBA00022771"/>
    </source>
</evidence>
<protein>
    <submittedName>
        <fullName evidence="8">ZFY26-like protein</fullName>
    </submittedName>
</protein>